<sequence length="106" mass="11162">MAADSAGLGSAPWWRPRVELELELEVATGPALRVAGFGLCFGSVIIGGLRTPVVAMAGVGSELLGRDGDERGRPALATPCRALLCAPGGLWWCLLRPISSFSRIWT</sequence>
<name>A0A3L6FTN8_MAIZE</name>
<protein>
    <submittedName>
        <fullName evidence="1">Uncharacterized protein</fullName>
    </submittedName>
</protein>
<dbReference type="Proteomes" id="UP000251960">
    <property type="component" value="Chromosome 2"/>
</dbReference>
<organism evidence="1">
    <name type="scientific">Zea mays</name>
    <name type="common">Maize</name>
    <dbReference type="NCBI Taxonomy" id="4577"/>
    <lineage>
        <taxon>Eukaryota</taxon>
        <taxon>Viridiplantae</taxon>
        <taxon>Streptophyta</taxon>
        <taxon>Embryophyta</taxon>
        <taxon>Tracheophyta</taxon>
        <taxon>Spermatophyta</taxon>
        <taxon>Magnoliopsida</taxon>
        <taxon>Liliopsida</taxon>
        <taxon>Poales</taxon>
        <taxon>Poaceae</taxon>
        <taxon>PACMAD clade</taxon>
        <taxon>Panicoideae</taxon>
        <taxon>Andropogonodae</taxon>
        <taxon>Andropogoneae</taxon>
        <taxon>Tripsacinae</taxon>
        <taxon>Zea</taxon>
    </lineage>
</organism>
<comment type="caution">
    <text evidence="1">The sequence shown here is derived from an EMBL/GenBank/DDBJ whole genome shotgun (WGS) entry which is preliminary data.</text>
</comment>
<gene>
    <name evidence="1" type="ORF">Zm00014a_010232</name>
</gene>
<dbReference type="AlphaFoldDB" id="A0A3L6FTN8"/>
<accession>A0A3L6FTN8</accession>
<reference evidence="1" key="1">
    <citation type="journal article" date="2018" name="Nat. Genet.">
        <title>Extensive intraspecific gene order and gene structural variations between Mo17 and other maize genomes.</title>
        <authorList>
            <person name="Sun S."/>
            <person name="Zhou Y."/>
            <person name="Chen J."/>
            <person name="Shi J."/>
            <person name="Zhao H."/>
            <person name="Zhao H."/>
            <person name="Song W."/>
            <person name="Zhang M."/>
            <person name="Cui Y."/>
            <person name="Dong X."/>
            <person name="Liu H."/>
            <person name="Ma X."/>
            <person name="Jiao Y."/>
            <person name="Wang B."/>
            <person name="Wei X."/>
            <person name="Stein J.C."/>
            <person name="Glaubitz J.C."/>
            <person name="Lu F."/>
            <person name="Yu G."/>
            <person name="Liang C."/>
            <person name="Fengler K."/>
            <person name="Li B."/>
            <person name="Rafalski A."/>
            <person name="Schnable P.S."/>
            <person name="Ware D.H."/>
            <person name="Buckler E.S."/>
            <person name="Lai J."/>
        </authorList>
    </citation>
    <scope>NUCLEOTIDE SEQUENCE [LARGE SCALE GENOMIC DNA]</scope>
    <source>
        <tissue evidence="1">Seedling</tissue>
    </source>
</reference>
<dbReference type="EMBL" id="NCVQ01000003">
    <property type="protein sequence ID" value="PWZ37464.1"/>
    <property type="molecule type" value="Genomic_DNA"/>
</dbReference>
<proteinExistence type="predicted"/>
<evidence type="ECO:0000313" key="1">
    <source>
        <dbReference type="EMBL" id="PWZ37464.1"/>
    </source>
</evidence>